<sequence>MNAVNVEESSGVRQISFDIKEFTQHILLNIRGFIPKKNPINVRSAKERLVRIQPLFDIS</sequence>
<reference evidence="1 2" key="1">
    <citation type="submission" date="2018-10" db="EMBL/GenBank/DDBJ databases">
        <authorList>
            <person name="Ekblom R."/>
            <person name="Jareborg N."/>
        </authorList>
    </citation>
    <scope>NUCLEOTIDE SEQUENCE [LARGE SCALE GENOMIC DNA]</scope>
    <source>
        <tissue evidence="1">Muscle</tissue>
    </source>
</reference>
<evidence type="ECO:0000313" key="2">
    <source>
        <dbReference type="Proteomes" id="UP000269945"/>
    </source>
</evidence>
<evidence type="ECO:0000313" key="1">
    <source>
        <dbReference type="EMBL" id="VCX41582.1"/>
    </source>
</evidence>
<proteinExistence type="predicted"/>
<accession>A0A9X9MBL0</accession>
<protein>
    <submittedName>
        <fullName evidence="1">Uncharacterized protein</fullName>
    </submittedName>
</protein>
<organism evidence="1 2">
    <name type="scientific">Gulo gulo</name>
    <name type="common">Wolverine</name>
    <name type="synonym">Gluton</name>
    <dbReference type="NCBI Taxonomy" id="48420"/>
    <lineage>
        <taxon>Eukaryota</taxon>
        <taxon>Metazoa</taxon>
        <taxon>Chordata</taxon>
        <taxon>Craniata</taxon>
        <taxon>Vertebrata</taxon>
        <taxon>Euteleostomi</taxon>
        <taxon>Mammalia</taxon>
        <taxon>Eutheria</taxon>
        <taxon>Laurasiatheria</taxon>
        <taxon>Carnivora</taxon>
        <taxon>Caniformia</taxon>
        <taxon>Musteloidea</taxon>
        <taxon>Mustelidae</taxon>
        <taxon>Guloninae</taxon>
        <taxon>Gulo</taxon>
    </lineage>
</organism>
<dbReference type="EMBL" id="CYRY02046027">
    <property type="protein sequence ID" value="VCX41582.1"/>
    <property type="molecule type" value="Genomic_DNA"/>
</dbReference>
<comment type="caution">
    <text evidence="1">The sequence shown here is derived from an EMBL/GenBank/DDBJ whole genome shotgun (WGS) entry which is preliminary data.</text>
</comment>
<name>A0A9X9MBL0_GULGU</name>
<gene>
    <name evidence="1" type="ORF">BN2614_LOCUS2</name>
</gene>
<keyword evidence="2" id="KW-1185">Reference proteome</keyword>
<dbReference type="Proteomes" id="UP000269945">
    <property type="component" value="Unassembled WGS sequence"/>
</dbReference>
<dbReference type="AlphaFoldDB" id="A0A9X9MBL0"/>